<dbReference type="SUPFAM" id="SSF52922">
    <property type="entry name" value="TK C-terminal domain-like"/>
    <property type="match status" value="1"/>
</dbReference>
<dbReference type="Pfam" id="PF01855">
    <property type="entry name" value="POR_N"/>
    <property type="match status" value="1"/>
</dbReference>
<feature type="domain" description="Pyruvate flavodoxin/ferredoxin oxidoreductase pyrimidine binding" evidence="2">
    <location>
        <begin position="13"/>
        <end position="242"/>
    </location>
</feature>
<comment type="caution">
    <text evidence="4">The sequence shown here is derived from an EMBL/GenBank/DDBJ whole genome shotgun (WGS) entry which is preliminary data.</text>
</comment>
<dbReference type="InterPro" id="IPR050722">
    <property type="entry name" value="Pyruvate:ferred/Flavod_OxRd"/>
</dbReference>
<dbReference type="InterPro" id="IPR029061">
    <property type="entry name" value="THDP-binding"/>
</dbReference>
<keyword evidence="5" id="KW-1185">Reference proteome</keyword>
<evidence type="ECO:0000259" key="3">
    <source>
        <dbReference type="Pfam" id="PF17147"/>
    </source>
</evidence>
<dbReference type="InterPro" id="IPR033412">
    <property type="entry name" value="PFOR_II"/>
</dbReference>
<dbReference type="Proteomes" id="UP000247823">
    <property type="component" value="Unassembled WGS sequence"/>
</dbReference>
<keyword evidence="4" id="KW-0670">Pyruvate</keyword>
<dbReference type="EMBL" id="QJQB01000645">
    <property type="protein sequence ID" value="PYA54113.1"/>
    <property type="molecule type" value="Genomic_DNA"/>
</dbReference>
<dbReference type="CDD" id="cd07034">
    <property type="entry name" value="TPP_PYR_PFOR_IOR-alpha_like"/>
    <property type="match status" value="1"/>
</dbReference>
<evidence type="ECO:0000313" key="5">
    <source>
        <dbReference type="Proteomes" id="UP000247823"/>
    </source>
</evidence>
<name>A0ABX5N4D0_SERMA</name>
<dbReference type="PANTHER" id="PTHR32154">
    <property type="entry name" value="PYRUVATE-FLAVODOXIN OXIDOREDUCTASE-RELATED"/>
    <property type="match status" value="1"/>
</dbReference>
<gene>
    <name evidence="4" type="ORF">DMW51_28730</name>
</gene>
<dbReference type="Pfam" id="PF17147">
    <property type="entry name" value="PFOR_II"/>
    <property type="match status" value="1"/>
</dbReference>
<dbReference type="Gene3D" id="3.40.50.920">
    <property type="match status" value="1"/>
</dbReference>
<evidence type="ECO:0000256" key="1">
    <source>
        <dbReference type="ARBA" id="ARBA00023002"/>
    </source>
</evidence>
<feature type="domain" description="Pyruvate:ferredoxin oxidoreductase core" evidence="3">
    <location>
        <begin position="265"/>
        <end position="303"/>
    </location>
</feature>
<keyword evidence="1" id="KW-0560">Oxidoreductase</keyword>
<dbReference type="Gene3D" id="3.40.50.970">
    <property type="match status" value="1"/>
</dbReference>
<sequence length="303" mass="32730">MITTDGNNAVASVAYRTNEVIAIYPITPSSTMAEQADAWSGDGRQNIWGDIPRVVEMQSEGGAIATVHGALQTGALSTSFTSSQGLLLMIPTLYKLAGELTPFVLHVAARTVATHALSIFGDHSDVMAVRQTGCAMLCAGSVQEAQDFALISQTATLNARVPFIHFFDGFRTSHEINKIVPLSDDTLRQMLPQAAIDAHRSRALSPDHPVVRGTSANPDTYFQSREATNPWYDATGQHVIDAMAAFAALTGRHYRPFDYYGHPQAERVVVVMGSAAGTCEEVIDTLQARGEKVGVLKVRLFRP</sequence>
<dbReference type="InterPro" id="IPR009014">
    <property type="entry name" value="Transketo_C/PFOR_II"/>
</dbReference>
<protein>
    <submittedName>
        <fullName evidence="4">Pyruvate:ferredoxin (Flavodoxin) oxidoreductase</fullName>
    </submittedName>
</protein>
<organism evidence="4 5">
    <name type="scientific">Serratia marcescens</name>
    <dbReference type="NCBI Taxonomy" id="615"/>
    <lineage>
        <taxon>Bacteria</taxon>
        <taxon>Pseudomonadati</taxon>
        <taxon>Pseudomonadota</taxon>
        <taxon>Gammaproteobacteria</taxon>
        <taxon>Enterobacterales</taxon>
        <taxon>Yersiniaceae</taxon>
        <taxon>Serratia</taxon>
    </lineage>
</organism>
<dbReference type="SUPFAM" id="SSF52518">
    <property type="entry name" value="Thiamin diphosphate-binding fold (THDP-binding)"/>
    <property type="match status" value="1"/>
</dbReference>
<evidence type="ECO:0000259" key="2">
    <source>
        <dbReference type="Pfam" id="PF01855"/>
    </source>
</evidence>
<feature type="non-terminal residue" evidence="4">
    <location>
        <position position="303"/>
    </location>
</feature>
<evidence type="ECO:0000313" key="4">
    <source>
        <dbReference type="EMBL" id="PYA54113.1"/>
    </source>
</evidence>
<dbReference type="PANTHER" id="PTHR32154:SF0">
    <property type="entry name" value="PYRUVATE-FLAVODOXIN OXIDOREDUCTASE-RELATED"/>
    <property type="match status" value="1"/>
</dbReference>
<accession>A0ABX5N4D0</accession>
<reference evidence="4" key="1">
    <citation type="submission" date="2018-06" db="EMBL/GenBank/DDBJ databases">
        <title>Serratia marcescens genome sequencing and assembly.</title>
        <authorList>
            <person name="Martins R.C.R."/>
            <person name="Perdigao-Neto L.V."/>
            <person name="Costa S.F."/>
            <person name="Levin A.S.S."/>
        </authorList>
    </citation>
    <scope>NUCLEOTIDE SEQUENCE</scope>
    <source>
        <strain evidence="4">1283</strain>
    </source>
</reference>
<proteinExistence type="predicted"/>
<reference evidence="4" key="2">
    <citation type="submission" date="2018-06" db="EMBL/GenBank/DDBJ databases">
        <authorList>
            <person name="Martins R.C."/>
            <person name="Perdigao-Neto L.V."/>
            <person name="Costa S.F."/>
            <person name="Levin A.S.S."/>
        </authorList>
    </citation>
    <scope>NUCLEOTIDE SEQUENCE</scope>
    <source>
        <strain evidence="4">1283</strain>
    </source>
</reference>
<dbReference type="InterPro" id="IPR002880">
    <property type="entry name" value="Pyrv_Fd/Flavodoxin_OxRdtase_N"/>
</dbReference>